<feature type="compositionally biased region" description="Basic and acidic residues" evidence="1">
    <location>
        <begin position="37"/>
        <end position="48"/>
    </location>
</feature>
<feature type="region of interest" description="Disordered" evidence="1">
    <location>
        <begin position="297"/>
        <end position="319"/>
    </location>
</feature>
<reference evidence="3 4" key="1">
    <citation type="journal article" date="2003" name="Int. J. Syst. Evol. Microbiol.">
        <title>Virgibacillus carmonensis sp. nov., Virgibacillus necropolis sp. nov. and Virgibacillus picturae sp. nov., three novel species isolated from deteriorated mural paintings, transfer of the species of the genus salibacillus to Virgibacillus, as Virgibacillus marismortui comb. nov. and Virgibacillus salexigens comb. nov., and emended description of the genus Virgibacillus.</title>
        <authorList>
            <person name="Heyrman J."/>
            <person name="Logan N.A."/>
            <person name="Busse H.J."/>
            <person name="Balcaen A."/>
            <person name="Lebbe L."/>
            <person name="Rodriguez-Diaz M."/>
            <person name="Swings J."/>
            <person name="De Vos P."/>
        </authorList>
    </citation>
    <scope>NUCLEOTIDE SEQUENCE [LARGE SCALE GENOMIC DNA]</scope>
    <source>
        <strain evidence="3 4">LMG 19488</strain>
    </source>
</reference>
<organism evidence="3 4">
    <name type="scientific">Virgibacillus necropolis</name>
    <dbReference type="NCBI Taxonomy" id="163877"/>
    <lineage>
        <taxon>Bacteria</taxon>
        <taxon>Bacillati</taxon>
        <taxon>Bacillota</taxon>
        <taxon>Bacilli</taxon>
        <taxon>Bacillales</taxon>
        <taxon>Bacillaceae</taxon>
        <taxon>Virgibacillus</taxon>
    </lineage>
</organism>
<dbReference type="OrthoDB" id="1957331at2"/>
<gene>
    <name evidence="3" type="ORF">CFK40_14625</name>
</gene>
<feature type="signal peptide" evidence="2">
    <location>
        <begin position="1"/>
        <end position="21"/>
    </location>
</feature>
<dbReference type="EMBL" id="CP022437">
    <property type="protein sequence ID" value="ASN06166.1"/>
    <property type="molecule type" value="Genomic_DNA"/>
</dbReference>
<dbReference type="Pfam" id="PF20316">
    <property type="entry name" value="DUF6612"/>
    <property type="match status" value="1"/>
</dbReference>
<sequence>MKKIVITVLVMTMLTILVACGGQSESTSGNGSASNEEAPKSEEKKEELTPQQVITKSSEAMQDWPGMQYVVDGIQTINASKGEQKQTIDQKFTIDTKTTMDPITMHMTGNMTMQGQEVPVENYYVDGTMYTKAPQDQWIAIEGMNLDQLQAQSQGQNPSETMEQFTKMLDELSGEDKSSEFITMKEQDDLYVVELDLNEEASSKVMDIVKEQAKGTMQQLEKMGISDVMENMKIKSMNQTFYIDRETFEQKKMDQQMTMEMSMNGANMTIDMDISMDIKGKVDEKVTVPKDVKKKAQVVSMEQLQQAQQQSEQQAQSQQ</sequence>
<evidence type="ECO:0000256" key="1">
    <source>
        <dbReference type="SAM" id="MobiDB-lite"/>
    </source>
</evidence>
<dbReference type="RefSeq" id="WP_089533071.1">
    <property type="nucleotide sequence ID" value="NZ_CP022437.1"/>
</dbReference>
<accession>A0A221MER5</accession>
<keyword evidence="2" id="KW-0732">Signal</keyword>
<evidence type="ECO:0008006" key="5">
    <source>
        <dbReference type="Google" id="ProtNLM"/>
    </source>
</evidence>
<name>A0A221MER5_9BACI</name>
<feature type="chain" id="PRO_5039428423" description="Lipoprotein" evidence="2">
    <location>
        <begin position="22"/>
        <end position="319"/>
    </location>
</feature>
<dbReference type="InterPro" id="IPR046720">
    <property type="entry name" value="DUF6612"/>
</dbReference>
<dbReference type="AlphaFoldDB" id="A0A221MER5"/>
<protein>
    <recommendedName>
        <fullName evidence="5">Lipoprotein</fullName>
    </recommendedName>
</protein>
<evidence type="ECO:0000313" key="4">
    <source>
        <dbReference type="Proteomes" id="UP000204391"/>
    </source>
</evidence>
<evidence type="ECO:0000313" key="3">
    <source>
        <dbReference type="EMBL" id="ASN06166.1"/>
    </source>
</evidence>
<proteinExistence type="predicted"/>
<dbReference type="KEGG" id="vne:CFK40_14625"/>
<dbReference type="Proteomes" id="UP000204391">
    <property type="component" value="Chromosome"/>
</dbReference>
<evidence type="ECO:0000256" key="2">
    <source>
        <dbReference type="SAM" id="SignalP"/>
    </source>
</evidence>
<keyword evidence="4" id="KW-1185">Reference proteome</keyword>
<feature type="region of interest" description="Disordered" evidence="1">
    <location>
        <begin position="22"/>
        <end position="51"/>
    </location>
</feature>
<dbReference type="PROSITE" id="PS51257">
    <property type="entry name" value="PROKAR_LIPOPROTEIN"/>
    <property type="match status" value="1"/>
</dbReference>
<dbReference type="Gene3D" id="2.50.20.20">
    <property type="match status" value="1"/>
</dbReference>
<feature type="compositionally biased region" description="Low complexity" evidence="1">
    <location>
        <begin position="302"/>
        <end position="319"/>
    </location>
</feature>